<dbReference type="PANTHER" id="PTHR30203">
    <property type="entry name" value="OUTER MEMBRANE CATION EFFLUX PROTEIN"/>
    <property type="match status" value="1"/>
</dbReference>
<dbReference type="EMBL" id="BAABEZ010000024">
    <property type="protein sequence ID" value="GAA4458150.1"/>
    <property type="molecule type" value="Genomic_DNA"/>
</dbReference>
<dbReference type="Pfam" id="PF02321">
    <property type="entry name" value="OEP"/>
    <property type="match status" value="2"/>
</dbReference>
<protein>
    <submittedName>
        <fullName evidence="4">TolC family protein</fullName>
    </submittedName>
</protein>
<dbReference type="Gene3D" id="1.20.1600.10">
    <property type="entry name" value="Outer membrane efflux proteins (OEP)"/>
    <property type="match status" value="1"/>
</dbReference>
<keyword evidence="2" id="KW-0472">Membrane</keyword>
<dbReference type="SUPFAM" id="SSF56954">
    <property type="entry name" value="Outer membrane efflux proteins (OEP)"/>
    <property type="match status" value="1"/>
</dbReference>
<dbReference type="InterPro" id="IPR010131">
    <property type="entry name" value="MdtP/NodT-like"/>
</dbReference>
<feature type="coiled-coil region" evidence="3">
    <location>
        <begin position="70"/>
        <end position="97"/>
    </location>
</feature>
<proteinExistence type="inferred from homology"/>
<dbReference type="Gene3D" id="2.20.200.10">
    <property type="entry name" value="Outer membrane efflux proteins (OEP)"/>
    <property type="match status" value="1"/>
</dbReference>
<keyword evidence="5" id="KW-1185">Reference proteome</keyword>
<keyword evidence="2" id="KW-0449">Lipoprotein</keyword>
<organism evidence="4 5">
    <name type="scientific">Rurimicrobium arvi</name>
    <dbReference type="NCBI Taxonomy" id="2049916"/>
    <lineage>
        <taxon>Bacteria</taxon>
        <taxon>Pseudomonadati</taxon>
        <taxon>Bacteroidota</taxon>
        <taxon>Chitinophagia</taxon>
        <taxon>Chitinophagales</taxon>
        <taxon>Chitinophagaceae</taxon>
        <taxon>Rurimicrobium</taxon>
    </lineage>
</organism>
<comment type="subcellular location">
    <subcellularLocation>
        <location evidence="2">Cell membrane</location>
        <topology evidence="2">Lipid-anchor</topology>
    </subcellularLocation>
</comment>
<dbReference type="Proteomes" id="UP001501410">
    <property type="component" value="Unassembled WGS sequence"/>
</dbReference>
<evidence type="ECO:0000313" key="4">
    <source>
        <dbReference type="EMBL" id="GAA4458150.1"/>
    </source>
</evidence>
<evidence type="ECO:0000313" key="5">
    <source>
        <dbReference type="Proteomes" id="UP001501410"/>
    </source>
</evidence>
<reference evidence="5" key="1">
    <citation type="journal article" date="2019" name="Int. J. Syst. Evol. Microbiol.">
        <title>The Global Catalogue of Microorganisms (GCM) 10K type strain sequencing project: providing services to taxonomists for standard genome sequencing and annotation.</title>
        <authorList>
            <consortium name="The Broad Institute Genomics Platform"/>
            <consortium name="The Broad Institute Genome Sequencing Center for Infectious Disease"/>
            <person name="Wu L."/>
            <person name="Ma J."/>
        </authorList>
    </citation>
    <scope>NUCLEOTIDE SEQUENCE [LARGE SCALE GENOMIC DNA]</scope>
    <source>
        <strain evidence="5">JCM 31921</strain>
    </source>
</reference>
<dbReference type="RefSeq" id="WP_344827986.1">
    <property type="nucleotide sequence ID" value="NZ_BAABEZ010000024.1"/>
</dbReference>
<keyword evidence="2" id="KW-1134">Transmembrane beta strand</keyword>
<keyword evidence="3" id="KW-0175">Coiled coil</keyword>
<dbReference type="PANTHER" id="PTHR30203:SF30">
    <property type="entry name" value="OUTER MEMBRANE PROTEIN-RELATED"/>
    <property type="match status" value="1"/>
</dbReference>
<comment type="caution">
    <text evidence="4">The sequence shown here is derived from an EMBL/GenBank/DDBJ whole genome shotgun (WGS) entry which is preliminary data.</text>
</comment>
<dbReference type="InterPro" id="IPR003423">
    <property type="entry name" value="OMP_efflux"/>
</dbReference>
<comment type="similarity">
    <text evidence="1 2">Belongs to the outer membrane factor (OMF) (TC 1.B.17) family.</text>
</comment>
<accession>A0ABP8N1V9</accession>
<sequence length="480" mass="54122">MNKQIVYRSLAVAIVALSFTRCKIPAAVKPREEKRTVPASYSGTSESDTSNMATLQWRNYFSDPYLVALIDTALKNNQELNITVQELEIARNEIRARKGEYLPFLGLRGGAGVDKVARYTNIGAMEANTQIKPGKEMPEPLPDYMFSAYASWEIDIWRKLRNAKKAASLRYIASMEGRNFTITNLIAEIADNYYELLALDNQLEIVKRNVEIQSNVLRIVKLQKEAAKVTELAVRRFQAQVLNTQSLQYGIQQRIVETENEINFLLGRFPQHVDRDVAGFERLTPAAVRAGLPVQLLDNRPDIRRAEQELAAAKLDVKVAKARFYPSLGLNAQIGYQAFDPAYLLKTPESLLYSIAGDLAAPIVNRNGIKAAYYSANARQMQAVYNYERTVLNAYIEVANQVSNMKNLDSAYSIKSNQVETLAQSVTISNDLFRSARADYMEVLMTQRDALEARFDLIETKMKQMNATVNIYRALGGGWK</sequence>
<evidence type="ECO:0000256" key="2">
    <source>
        <dbReference type="RuleBase" id="RU362097"/>
    </source>
</evidence>
<name>A0ABP8N1V9_9BACT</name>
<evidence type="ECO:0000256" key="1">
    <source>
        <dbReference type="ARBA" id="ARBA00007613"/>
    </source>
</evidence>
<keyword evidence="2" id="KW-0812">Transmembrane</keyword>
<dbReference type="NCBIfam" id="TIGR01845">
    <property type="entry name" value="outer_NodT"/>
    <property type="match status" value="1"/>
</dbReference>
<gene>
    <name evidence="4" type="ORF">GCM10023092_26040</name>
</gene>
<keyword evidence="2" id="KW-0564">Palmitate</keyword>
<evidence type="ECO:0000256" key="3">
    <source>
        <dbReference type="SAM" id="Coils"/>
    </source>
</evidence>